<gene>
    <name evidence="1" type="ORF">AV530_011780</name>
</gene>
<reference evidence="1 2" key="1">
    <citation type="submission" date="2016-02" db="EMBL/GenBank/DDBJ databases">
        <title>Band-tailed pigeon sequencing and assembly.</title>
        <authorList>
            <person name="Soares A.E."/>
            <person name="Novak B.J."/>
            <person name="Rice E.S."/>
            <person name="O'Connell B."/>
            <person name="Chang D."/>
            <person name="Weber S."/>
            <person name="Shapiro B."/>
        </authorList>
    </citation>
    <scope>NUCLEOTIDE SEQUENCE [LARGE SCALE GENOMIC DNA]</scope>
    <source>
        <strain evidence="1">BTP2013</strain>
        <tissue evidence="1">Blood</tissue>
    </source>
</reference>
<proteinExistence type="predicted"/>
<dbReference type="Proteomes" id="UP000190648">
    <property type="component" value="Unassembled WGS sequence"/>
</dbReference>
<evidence type="ECO:0000313" key="2">
    <source>
        <dbReference type="Proteomes" id="UP000190648"/>
    </source>
</evidence>
<organism evidence="1 2">
    <name type="scientific">Patagioenas fasciata monilis</name>
    <dbReference type="NCBI Taxonomy" id="372326"/>
    <lineage>
        <taxon>Eukaryota</taxon>
        <taxon>Metazoa</taxon>
        <taxon>Chordata</taxon>
        <taxon>Craniata</taxon>
        <taxon>Vertebrata</taxon>
        <taxon>Euteleostomi</taxon>
        <taxon>Archelosauria</taxon>
        <taxon>Archosauria</taxon>
        <taxon>Dinosauria</taxon>
        <taxon>Saurischia</taxon>
        <taxon>Theropoda</taxon>
        <taxon>Coelurosauria</taxon>
        <taxon>Aves</taxon>
        <taxon>Neognathae</taxon>
        <taxon>Neoaves</taxon>
        <taxon>Columbimorphae</taxon>
        <taxon>Columbiformes</taxon>
        <taxon>Columbidae</taxon>
        <taxon>Patagioenas</taxon>
    </lineage>
</organism>
<accession>A0A1V4KLL6</accession>
<keyword evidence="2" id="KW-1185">Reference proteome</keyword>
<evidence type="ECO:0000313" key="1">
    <source>
        <dbReference type="EMBL" id="OPJ85350.1"/>
    </source>
</evidence>
<comment type="caution">
    <text evidence="1">The sequence shown here is derived from an EMBL/GenBank/DDBJ whole genome shotgun (WGS) entry which is preliminary data.</text>
</comment>
<dbReference type="EMBL" id="LSYS01002888">
    <property type="protein sequence ID" value="OPJ85350.1"/>
    <property type="molecule type" value="Genomic_DNA"/>
</dbReference>
<name>A0A1V4KLL6_PATFA</name>
<protein>
    <submittedName>
        <fullName evidence="1">Uncharacterized protein</fullName>
    </submittedName>
</protein>
<dbReference type="AlphaFoldDB" id="A0A1V4KLL6"/>
<sequence>MRRVVLRPTVVIAFHSVDVYRNLEVRPEALTYLQSTDASEGKEPRKGCWVGNLIHVNTVSLDNYFNQRRATPCICKNDPFPSNSSIALNMPYDHQHWEDHLSWDLGLHLIIYKVAVTVEFDIHAYFICFFA</sequence>